<name>M1AI93_SOLTU</name>
<dbReference type="OMA" id="RNITIGH"/>
<evidence type="ECO:0000313" key="2">
    <source>
        <dbReference type="EnsemblPlants" id="PGSC0003DMT400023384"/>
    </source>
</evidence>
<reference evidence="3" key="1">
    <citation type="journal article" date="2011" name="Nature">
        <title>Genome sequence and analysis of the tuber crop potato.</title>
        <authorList>
            <consortium name="The Potato Genome Sequencing Consortium"/>
        </authorList>
    </citation>
    <scope>NUCLEOTIDE SEQUENCE [LARGE SCALE GENOMIC DNA]</scope>
    <source>
        <strain evidence="3">cv. DM1-3 516 R44</strain>
    </source>
</reference>
<accession>M1AI93</accession>
<dbReference type="PaxDb" id="4113-PGSC0003DMT400023384"/>
<reference evidence="2" key="2">
    <citation type="submission" date="2015-06" db="UniProtKB">
        <authorList>
            <consortium name="EnsemblPlants"/>
        </authorList>
    </citation>
    <scope>IDENTIFICATION</scope>
    <source>
        <strain evidence="2">DM1-3 516 R44</strain>
    </source>
</reference>
<dbReference type="GO" id="GO:0004523">
    <property type="term" value="F:RNA-DNA hybrid ribonuclease activity"/>
    <property type="evidence" value="ECO:0007669"/>
    <property type="project" value="InterPro"/>
</dbReference>
<evidence type="ECO:0000259" key="1">
    <source>
        <dbReference type="Pfam" id="PF13456"/>
    </source>
</evidence>
<dbReference type="CDD" id="cd06222">
    <property type="entry name" value="RNase_H_like"/>
    <property type="match status" value="1"/>
</dbReference>
<dbReference type="Gramene" id="PGSC0003DMT400023384">
    <property type="protein sequence ID" value="PGSC0003DMT400023384"/>
    <property type="gene ID" value="PGSC0003DMG400009055"/>
</dbReference>
<dbReference type="PANTHER" id="PTHR47723">
    <property type="entry name" value="OS05G0353850 PROTEIN"/>
    <property type="match status" value="1"/>
</dbReference>
<dbReference type="InParanoid" id="M1AI93"/>
<dbReference type="GO" id="GO:0003676">
    <property type="term" value="F:nucleic acid binding"/>
    <property type="evidence" value="ECO:0007669"/>
    <property type="project" value="InterPro"/>
</dbReference>
<dbReference type="InterPro" id="IPR053151">
    <property type="entry name" value="RNase_H-like"/>
</dbReference>
<dbReference type="SUPFAM" id="SSF53098">
    <property type="entry name" value="Ribonuclease H-like"/>
    <property type="match status" value="1"/>
</dbReference>
<protein>
    <submittedName>
        <fullName evidence="2">RNase H family protein</fullName>
    </submittedName>
</protein>
<organism evidence="2 3">
    <name type="scientific">Solanum tuberosum</name>
    <name type="common">Potato</name>
    <dbReference type="NCBI Taxonomy" id="4113"/>
    <lineage>
        <taxon>Eukaryota</taxon>
        <taxon>Viridiplantae</taxon>
        <taxon>Streptophyta</taxon>
        <taxon>Embryophyta</taxon>
        <taxon>Tracheophyta</taxon>
        <taxon>Spermatophyta</taxon>
        <taxon>Magnoliopsida</taxon>
        <taxon>eudicotyledons</taxon>
        <taxon>Gunneridae</taxon>
        <taxon>Pentapetalae</taxon>
        <taxon>asterids</taxon>
        <taxon>lamiids</taxon>
        <taxon>Solanales</taxon>
        <taxon>Solanaceae</taxon>
        <taxon>Solanoideae</taxon>
        <taxon>Solaneae</taxon>
        <taxon>Solanum</taxon>
    </lineage>
</organism>
<dbReference type="EnsemblPlants" id="PGSC0003DMT400023384">
    <property type="protein sequence ID" value="PGSC0003DMT400023384"/>
    <property type="gene ID" value="PGSC0003DMG400009055"/>
</dbReference>
<evidence type="ECO:0000313" key="3">
    <source>
        <dbReference type="Proteomes" id="UP000011115"/>
    </source>
</evidence>
<feature type="domain" description="RNase H type-1" evidence="1">
    <location>
        <begin position="5"/>
        <end position="116"/>
    </location>
</feature>
<dbReference type="InterPro" id="IPR036397">
    <property type="entry name" value="RNaseH_sf"/>
</dbReference>
<dbReference type="PANTHER" id="PTHR47723:SF7">
    <property type="entry name" value="RNASE H FAMILY PROTEIN"/>
    <property type="match status" value="1"/>
</dbReference>
<dbReference type="Proteomes" id="UP000011115">
    <property type="component" value="Unassembled WGS sequence"/>
</dbReference>
<proteinExistence type="predicted"/>
<dbReference type="HOGENOM" id="CLU_000680_5_1_1"/>
<dbReference type="InterPro" id="IPR044730">
    <property type="entry name" value="RNase_H-like_dom_plant"/>
</dbReference>
<dbReference type="Pfam" id="PF13456">
    <property type="entry name" value="RVT_3"/>
    <property type="match status" value="1"/>
</dbReference>
<dbReference type="AlphaFoldDB" id="M1AI93"/>
<dbReference type="SMR" id="M1AI93"/>
<sequence length="196" mass="22294">MIAGQRLAGIGGIVREKNGKMVMAFAKSTQFSTNNSCELQAALHGIEWCHDNSKSHIILEMDSQIAVNMIKGLTPTPWTLRKTVRKIQKKIQNMNCEIIHCFREANCVADALARHATTRDMDYIFSKEEDMPDSTVRPMRMDRLNLASSRFKKEKHSGMALRTTLNDSKGRHNPILLIENAFPSGNSHRRVFTFFE</sequence>
<dbReference type="InterPro" id="IPR002156">
    <property type="entry name" value="RNaseH_domain"/>
</dbReference>
<dbReference type="Gene3D" id="3.30.420.10">
    <property type="entry name" value="Ribonuclease H-like superfamily/Ribonuclease H"/>
    <property type="match status" value="1"/>
</dbReference>
<dbReference type="InterPro" id="IPR012337">
    <property type="entry name" value="RNaseH-like_sf"/>
</dbReference>
<keyword evidence="3" id="KW-1185">Reference proteome</keyword>